<dbReference type="RefSeq" id="XP_018385113.1">
    <property type="nucleotide sequence ID" value="XM_018528488.1"/>
</dbReference>
<dbReference type="PANTHER" id="PTHR31527:SF0">
    <property type="entry name" value="RE64534P"/>
    <property type="match status" value="1"/>
</dbReference>
<evidence type="ECO:0000259" key="1">
    <source>
        <dbReference type="Pfam" id="PF09347"/>
    </source>
</evidence>
<evidence type="ECO:0000313" key="2">
    <source>
        <dbReference type="EMBL" id="OAG19692.1"/>
    </source>
</evidence>
<sequence>MPTIPARSSAIQHLRAGQSIKIINTSGGQVIDTWAFVPTSGFPSYMSMSHTRSTHHKLELAVGESYLDNHRNPILTITEDTSPGHHDVLYSACSPERYIQLGAPANHDNCAQNLRKVVDTYQNPSIQKLGELLEYGWIPDPLNLFMSVLVADNKIPCEDPAGKPGSYVVLKAEQECVIIMSACPMDFHICNAGAPTSAGFEVL</sequence>
<feature type="domain" description="DUF1989" evidence="1">
    <location>
        <begin position="3"/>
        <end position="177"/>
    </location>
</feature>
<keyword evidence="3" id="KW-1185">Reference proteome</keyword>
<organism evidence="2 3">
    <name type="scientific">Alternaria alternata</name>
    <name type="common">Alternaria rot fungus</name>
    <name type="synonym">Torula alternata</name>
    <dbReference type="NCBI Taxonomy" id="5599"/>
    <lineage>
        <taxon>Eukaryota</taxon>
        <taxon>Fungi</taxon>
        <taxon>Dikarya</taxon>
        <taxon>Ascomycota</taxon>
        <taxon>Pezizomycotina</taxon>
        <taxon>Dothideomycetes</taxon>
        <taxon>Pleosporomycetidae</taxon>
        <taxon>Pleosporales</taxon>
        <taxon>Pleosporineae</taxon>
        <taxon>Pleosporaceae</taxon>
        <taxon>Alternaria</taxon>
        <taxon>Alternaria sect. Alternaria</taxon>
        <taxon>Alternaria alternata complex</taxon>
    </lineage>
</organism>
<name>A0A177DKY6_ALTAL</name>
<gene>
    <name evidence="2" type="ORF">CC77DRAFT_1062038</name>
</gene>
<protein>
    <recommendedName>
        <fullName evidence="1">DUF1989 domain-containing protein</fullName>
    </recommendedName>
</protein>
<proteinExistence type="predicted"/>
<dbReference type="Proteomes" id="UP000077248">
    <property type="component" value="Unassembled WGS sequence"/>
</dbReference>
<dbReference type="OMA" id="IMSACPM"/>
<dbReference type="EMBL" id="KV441480">
    <property type="protein sequence ID" value="OAG19692.1"/>
    <property type="molecule type" value="Genomic_DNA"/>
</dbReference>
<dbReference type="VEuPathDB" id="FungiDB:CC77DRAFT_1062038"/>
<dbReference type="GeneID" id="29114082"/>
<dbReference type="KEGG" id="aalt:CC77DRAFT_1062038"/>
<dbReference type="Pfam" id="PF09347">
    <property type="entry name" value="DUF1989"/>
    <property type="match status" value="1"/>
</dbReference>
<dbReference type="PANTHER" id="PTHR31527">
    <property type="entry name" value="RE64534P"/>
    <property type="match status" value="1"/>
</dbReference>
<dbReference type="STRING" id="5599.A0A177DKY6"/>
<dbReference type="InterPro" id="IPR018959">
    <property type="entry name" value="DUF1989"/>
</dbReference>
<accession>A0A177DKY6</accession>
<reference evidence="2 3" key="1">
    <citation type="submission" date="2016-05" db="EMBL/GenBank/DDBJ databases">
        <title>Comparative analysis of secretome profiles of manganese(II)-oxidizing ascomycete fungi.</title>
        <authorList>
            <consortium name="DOE Joint Genome Institute"/>
            <person name="Zeiner C.A."/>
            <person name="Purvine S.O."/>
            <person name="Zink E.M."/>
            <person name="Wu S."/>
            <person name="Pasa-Tolic L."/>
            <person name="Chaput D.L."/>
            <person name="Haridas S."/>
            <person name="Grigoriev I.V."/>
            <person name="Santelli C.M."/>
            <person name="Hansel C.M."/>
        </authorList>
    </citation>
    <scope>NUCLEOTIDE SEQUENCE [LARGE SCALE GENOMIC DNA]</scope>
    <source>
        <strain evidence="2 3">SRC1lrK2f</strain>
    </source>
</reference>
<evidence type="ECO:0000313" key="3">
    <source>
        <dbReference type="Proteomes" id="UP000077248"/>
    </source>
</evidence>
<dbReference type="AlphaFoldDB" id="A0A177DKY6"/>